<reference evidence="2 3" key="2">
    <citation type="submission" date="2018-11" db="EMBL/GenBank/DDBJ databases">
        <authorList>
            <consortium name="Pathogen Informatics"/>
        </authorList>
    </citation>
    <scope>NUCLEOTIDE SEQUENCE [LARGE SCALE GENOMIC DNA]</scope>
</reference>
<evidence type="ECO:0000313" key="2">
    <source>
        <dbReference type="EMBL" id="VDP16531.1"/>
    </source>
</evidence>
<evidence type="ECO:0000313" key="4">
    <source>
        <dbReference type="WBParaSite" id="SBAD_0000863801-mRNA-1"/>
    </source>
</evidence>
<dbReference type="Proteomes" id="UP000270296">
    <property type="component" value="Unassembled WGS sequence"/>
</dbReference>
<protein>
    <submittedName>
        <fullName evidence="4">Transposase</fullName>
    </submittedName>
</protein>
<sequence>MDRPERRADTITPNCVQTYTHERKRTSYGAIGSLSLLPVMTRACGCGLHGAWLLRFVTAADVIPRRHARTHRLALSDSAGHVIVVSRPSAPGPPLSLSTTRGTRPADVWAMEPPGLGQLMDDRSRRRAGSTGRKIEHIRQDPR</sequence>
<evidence type="ECO:0000256" key="1">
    <source>
        <dbReference type="SAM" id="MobiDB-lite"/>
    </source>
</evidence>
<gene>
    <name evidence="2" type="ORF">SBAD_LOCUS8329</name>
</gene>
<evidence type="ECO:0000313" key="3">
    <source>
        <dbReference type="Proteomes" id="UP000270296"/>
    </source>
</evidence>
<reference evidence="4" key="1">
    <citation type="submission" date="2016-06" db="UniProtKB">
        <authorList>
            <consortium name="WormBaseParasite"/>
        </authorList>
    </citation>
    <scope>IDENTIFICATION</scope>
</reference>
<name>A0A183IXI1_9BILA</name>
<dbReference type="AlphaFoldDB" id="A0A183IXI1"/>
<proteinExistence type="predicted"/>
<keyword evidence="3" id="KW-1185">Reference proteome</keyword>
<feature type="compositionally biased region" description="Basic and acidic residues" evidence="1">
    <location>
        <begin position="133"/>
        <end position="143"/>
    </location>
</feature>
<accession>A0A183IXI1</accession>
<dbReference type="WBParaSite" id="SBAD_0000863801-mRNA-1">
    <property type="protein sequence ID" value="SBAD_0000863801-mRNA-1"/>
    <property type="gene ID" value="SBAD_0000863801"/>
</dbReference>
<organism evidence="4">
    <name type="scientific">Soboliphyme baturini</name>
    <dbReference type="NCBI Taxonomy" id="241478"/>
    <lineage>
        <taxon>Eukaryota</taxon>
        <taxon>Metazoa</taxon>
        <taxon>Ecdysozoa</taxon>
        <taxon>Nematoda</taxon>
        <taxon>Enoplea</taxon>
        <taxon>Dorylaimia</taxon>
        <taxon>Dioctophymatida</taxon>
        <taxon>Dioctophymatoidea</taxon>
        <taxon>Soboliphymatidae</taxon>
        <taxon>Soboliphyme</taxon>
    </lineage>
</organism>
<dbReference type="EMBL" id="UZAM01011485">
    <property type="protein sequence ID" value="VDP16531.1"/>
    <property type="molecule type" value="Genomic_DNA"/>
</dbReference>
<feature type="region of interest" description="Disordered" evidence="1">
    <location>
        <begin position="86"/>
        <end position="143"/>
    </location>
</feature>